<keyword evidence="7" id="KW-0678">Repressor</keyword>
<reference evidence="9" key="1">
    <citation type="submission" date="2020-09" db="EMBL/GenBank/DDBJ databases">
        <title>Genome-Enabled Discovery of Anthraquinone Biosynthesis in Senna tora.</title>
        <authorList>
            <person name="Kang S.-H."/>
            <person name="Pandey R.P."/>
            <person name="Lee C.-M."/>
            <person name="Sim J.-S."/>
            <person name="Jeong J.-T."/>
            <person name="Choi B.-S."/>
            <person name="Jung M."/>
            <person name="Ginzburg D."/>
            <person name="Zhao K."/>
            <person name="Won S.Y."/>
            <person name="Oh T.-J."/>
            <person name="Yu Y."/>
            <person name="Kim N.-H."/>
            <person name="Lee O.R."/>
            <person name="Lee T.-H."/>
            <person name="Bashyal P."/>
            <person name="Kim T.-S."/>
            <person name="Lee W.-H."/>
            <person name="Kawkins C."/>
            <person name="Kim C.-K."/>
            <person name="Kim J.S."/>
            <person name="Ahn B.O."/>
            <person name="Rhee S.Y."/>
            <person name="Sohng J.K."/>
        </authorList>
    </citation>
    <scope>NUCLEOTIDE SEQUENCE</scope>
    <source>
        <tissue evidence="9">Leaf</tissue>
    </source>
</reference>
<evidence type="ECO:0000313" key="10">
    <source>
        <dbReference type="Proteomes" id="UP000634136"/>
    </source>
</evidence>
<protein>
    <recommendedName>
        <fullName evidence="7">Auxin-induced protein</fullName>
    </recommendedName>
</protein>
<evidence type="ECO:0000259" key="8">
    <source>
        <dbReference type="PROSITE" id="PS51745"/>
    </source>
</evidence>
<evidence type="ECO:0000256" key="2">
    <source>
        <dbReference type="ARBA" id="ARBA00011726"/>
    </source>
</evidence>
<comment type="similarity">
    <text evidence="7">Belongs to the Aux/IAA family.</text>
</comment>
<dbReference type="Proteomes" id="UP000634136">
    <property type="component" value="Unassembled WGS sequence"/>
</dbReference>
<proteinExistence type="inferred from homology"/>
<dbReference type="InterPro" id="IPR033389">
    <property type="entry name" value="AUX/IAA_dom"/>
</dbReference>
<dbReference type="Pfam" id="PF02309">
    <property type="entry name" value="AUX_IAA"/>
    <property type="match status" value="1"/>
</dbReference>
<dbReference type="EMBL" id="JAAIUW010000005">
    <property type="protein sequence ID" value="KAF7830303.1"/>
    <property type="molecule type" value="Genomic_DNA"/>
</dbReference>
<evidence type="ECO:0000256" key="1">
    <source>
        <dbReference type="ARBA" id="ARBA00004123"/>
    </source>
</evidence>
<keyword evidence="6 7" id="KW-0927">Auxin signaling pathway</keyword>
<comment type="subunit">
    <text evidence="2 7">Homodimers and heterodimers.</text>
</comment>
<accession>A0A834TXD9</accession>
<dbReference type="OrthoDB" id="778717at2759"/>
<evidence type="ECO:0000256" key="4">
    <source>
        <dbReference type="ARBA" id="ARBA00023163"/>
    </source>
</evidence>
<comment type="function">
    <text evidence="7">Aux/IAA proteins are short-lived transcriptional factors that function as repressors of early auxin response genes at low auxin concentrations.</text>
</comment>
<evidence type="ECO:0000313" key="9">
    <source>
        <dbReference type="EMBL" id="KAF7830303.1"/>
    </source>
</evidence>
<keyword evidence="4 7" id="KW-0804">Transcription</keyword>
<feature type="domain" description="PB1" evidence="8">
    <location>
        <begin position="1"/>
        <end position="33"/>
    </location>
</feature>
<organism evidence="9 10">
    <name type="scientific">Senna tora</name>
    <dbReference type="NCBI Taxonomy" id="362788"/>
    <lineage>
        <taxon>Eukaryota</taxon>
        <taxon>Viridiplantae</taxon>
        <taxon>Streptophyta</taxon>
        <taxon>Embryophyta</taxon>
        <taxon>Tracheophyta</taxon>
        <taxon>Spermatophyta</taxon>
        <taxon>Magnoliopsida</taxon>
        <taxon>eudicotyledons</taxon>
        <taxon>Gunneridae</taxon>
        <taxon>Pentapetalae</taxon>
        <taxon>rosids</taxon>
        <taxon>fabids</taxon>
        <taxon>Fabales</taxon>
        <taxon>Fabaceae</taxon>
        <taxon>Caesalpinioideae</taxon>
        <taxon>Cassia clade</taxon>
        <taxon>Senna</taxon>
    </lineage>
</organism>
<evidence type="ECO:0000256" key="5">
    <source>
        <dbReference type="ARBA" id="ARBA00023242"/>
    </source>
</evidence>
<dbReference type="AlphaFoldDB" id="A0A834TXD9"/>
<dbReference type="Gene3D" id="3.10.20.90">
    <property type="entry name" value="Phosphatidylinositol 3-kinase Catalytic Subunit, Chain A, domain 1"/>
    <property type="match status" value="1"/>
</dbReference>
<keyword evidence="10" id="KW-1185">Reference proteome</keyword>
<keyword evidence="3 7" id="KW-0805">Transcription regulation</keyword>
<evidence type="ECO:0000256" key="6">
    <source>
        <dbReference type="ARBA" id="ARBA00023294"/>
    </source>
</evidence>
<sequence>MEGVAVGRKIDLRLYSSYQTLSNKLINMFAKCK</sequence>
<dbReference type="GO" id="GO:0009734">
    <property type="term" value="P:auxin-activated signaling pathway"/>
    <property type="evidence" value="ECO:0007669"/>
    <property type="project" value="UniProtKB-UniRule"/>
</dbReference>
<dbReference type="GO" id="GO:0005634">
    <property type="term" value="C:nucleus"/>
    <property type="evidence" value="ECO:0007669"/>
    <property type="project" value="UniProtKB-SubCell"/>
</dbReference>
<dbReference type="PROSITE" id="PS51745">
    <property type="entry name" value="PB1"/>
    <property type="match status" value="1"/>
</dbReference>
<comment type="subcellular location">
    <subcellularLocation>
        <location evidence="1 7">Nucleus</location>
    </subcellularLocation>
</comment>
<gene>
    <name evidence="9" type="ORF">G2W53_012636</name>
</gene>
<dbReference type="InterPro" id="IPR053793">
    <property type="entry name" value="PB1-like"/>
</dbReference>
<keyword evidence="5 7" id="KW-0539">Nucleus</keyword>
<name>A0A834TXD9_9FABA</name>
<evidence type="ECO:0000256" key="3">
    <source>
        <dbReference type="ARBA" id="ARBA00023015"/>
    </source>
</evidence>
<evidence type="ECO:0000256" key="7">
    <source>
        <dbReference type="RuleBase" id="RU004549"/>
    </source>
</evidence>
<comment type="caution">
    <text evidence="9">The sequence shown here is derived from an EMBL/GenBank/DDBJ whole genome shotgun (WGS) entry which is preliminary data.</text>
</comment>